<protein>
    <submittedName>
        <fullName evidence="1">Uncharacterized protein</fullName>
    </submittedName>
</protein>
<evidence type="ECO:0000313" key="2">
    <source>
        <dbReference type="Proteomes" id="UP000692954"/>
    </source>
</evidence>
<sequence length="51" mass="6248">MYIEITLKYVKHTYTLLINIIDLVDQDWFIDLMILQRSRDSFGERRIIESE</sequence>
<comment type="caution">
    <text evidence="1">The sequence shown here is derived from an EMBL/GenBank/DDBJ whole genome shotgun (WGS) entry which is preliminary data.</text>
</comment>
<reference evidence="1" key="1">
    <citation type="submission" date="2021-01" db="EMBL/GenBank/DDBJ databases">
        <authorList>
            <consortium name="Genoscope - CEA"/>
            <person name="William W."/>
        </authorList>
    </citation>
    <scope>NUCLEOTIDE SEQUENCE</scope>
</reference>
<name>A0A8S1LE32_9CILI</name>
<organism evidence="1 2">
    <name type="scientific">Paramecium sonneborni</name>
    <dbReference type="NCBI Taxonomy" id="65129"/>
    <lineage>
        <taxon>Eukaryota</taxon>
        <taxon>Sar</taxon>
        <taxon>Alveolata</taxon>
        <taxon>Ciliophora</taxon>
        <taxon>Intramacronucleata</taxon>
        <taxon>Oligohymenophorea</taxon>
        <taxon>Peniculida</taxon>
        <taxon>Parameciidae</taxon>
        <taxon>Paramecium</taxon>
    </lineage>
</organism>
<evidence type="ECO:0000313" key="1">
    <source>
        <dbReference type="EMBL" id="CAD8064771.1"/>
    </source>
</evidence>
<gene>
    <name evidence="1" type="ORF">PSON_ATCC_30995.1.T0190284</name>
</gene>
<keyword evidence="2" id="KW-1185">Reference proteome</keyword>
<dbReference type="EMBL" id="CAJJDN010000019">
    <property type="protein sequence ID" value="CAD8064771.1"/>
    <property type="molecule type" value="Genomic_DNA"/>
</dbReference>
<accession>A0A8S1LE32</accession>
<dbReference type="Proteomes" id="UP000692954">
    <property type="component" value="Unassembled WGS sequence"/>
</dbReference>
<dbReference type="AlphaFoldDB" id="A0A8S1LE32"/>
<proteinExistence type="predicted"/>